<evidence type="ECO:0000259" key="2">
    <source>
        <dbReference type="Pfam" id="PF00496"/>
    </source>
</evidence>
<dbReference type="SUPFAM" id="SSF53850">
    <property type="entry name" value="Periplasmic binding protein-like II"/>
    <property type="match status" value="1"/>
</dbReference>
<dbReference type="InterPro" id="IPR000914">
    <property type="entry name" value="SBP_5_dom"/>
</dbReference>
<dbReference type="PROSITE" id="PS51257">
    <property type="entry name" value="PROKAR_LIPOPROTEIN"/>
    <property type="match status" value="1"/>
</dbReference>
<proteinExistence type="predicted"/>
<keyword evidence="4" id="KW-1185">Reference proteome</keyword>
<dbReference type="PANTHER" id="PTHR30290">
    <property type="entry name" value="PERIPLASMIC BINDING COMPONENT OF ABC TRANSPORTER"/>
    <property type="match status" value="1"/>
</dbReference>
<gene>
    <name evidence="3" type="primary">oppA_3</name>
    <name evidence="3" type="ordered locus">CTA_0216</name>
</gene>
<dbReference type="AlphaFoldDB" id="A0A0H2X0T6"/>
<dbReference type="PIRSF" id="PIRSF002741">
    <property type="entry name" value="MppA"/>
    <property type="match status" value="1"/>
</dbReference>
<dbReference type="HOGENOM" id="CLU_017028_0_3_0"/>
<feature type="signal peptide" evidence="1">
    <location>
        <begin position="1"/>
        <end position="22"/>
    </location>
</feature>
<dbReference type="GO" id="GO:0030288">
    <property type="term" value="C:outer membrane-bounded periplasmic space"/>
    <property type="evidence" value="ECO:0007669"/>
    <property type="project" value="UniProtKB-ARBA"/>
</dbReference>
<protein>
    <submittedName>
        <fullName evidence="3">OppA</fullName>
    </submittedName>
</protein>
<dbReference type="CDD" id="cd08504">
    <property type="entry name" value="PBP2_OppA"/>
    <property type="match status" value="1"/>
</dbReference>
<evidence type="ECO:0000313" key="3">
    <source>
        <dbReference type="EMBL" id="AAX50458.1"/>
    </source>
</evidence>
<feature type="chain" id="PRO_5002600787" evidence="1">
    <location>
        <begin position="23"/>
        <end position="518"/>
    </location>
</feature>
<dbReference type="GO" id="GO:1904680">
    <property type="term" value="F:peptide transmembrane transporter activity"/>
    <property type="evidence" value="ECO:0007669"/>
    <property type="project" value="TreeGrafter"/>
</dbReference>
<dbReference type="EMBL" id="CP000051">
    <property type="protein sequence ID" value="AAX50458.1"/>
    <property type="molecule type" value="Genomic_DNA"/>
</dbReference>
<evidence type="ECO:0000313" key="4">
    <source>
        <dbReference type="Proteomes" id="UP000002532"/>
    </source>
</evidence>
<sequence length="518" mass="58829">MRKISVGICLLLALATSGCSKSSSNATHRSPATHTVAVSVKDDPRTFDPREVRLLSDINLIHHLYEGLVQETPSGEVFPALAESFFLSEDKKTYTFNLKKAFWSNGDLITAHDFVRSWNDVLQNRVASIYSFAFLPIDVNKDSGFFAKDDHTLVINLLTPTPHFLKLLTLPVFYPVHSQHQIQKEEKSLPISTGAFFLKEKKDRRWLKLEKSPYYYNKDQVAVQEICIHIIPDQQTASALFNQGKLDWQGLPWGHSIPQETLATTNKRRAPRSFDISGTSWLTFNTAKKPFSHSKLRQALSLVLNKEALASLAFVKPAKHLLPAHLHTYPEQPSYKQQEAITLAKSLLEEALTELNMTIKDLEKYPLTFSATSTMNSQIAQMLRDQWRRSLGITFPICGKEYALLQNDLIGNTFFMSIGGWFADFSDPLAFLSIFSSKGVKPYALQDPQFDQLILSIETEKNPQKRSALISEASLYIERQNVIEPLYHDVFHYTTNNKLSFVRLHPSGLVDMRYAKNS</sequence>
<dbReference type="Gene3D" id="3.10.105.10">
    <property type="entry name" value="Dipeptide-binding Protein, Domain 3"/>
    <property type="match status" value="1"/>
</dbReference>
<dbReference type="KEGG" id="cta:CTA_0216"/>
<dbReference type="RefSeq" id="WP_011324632.1">
    <property type="nucleotide sequence ID" value="NC_007429.1"/>
</dbReference>
<name>A0A0H2X0T6_CHLTA</name>
<keyword evidence="1" id="KW-0732">Signal</keyword>
<accession>A0A0H2X0T6</accession>
<dbReference type="Proteomes" id="UP000002532">
    <property type="component" value="Chromosome"/>
</dbReference>
<reference evidence="3 4" key="1">
    <citation type="journal article" date="2005" name="Infect. Immun.">
        <title>Comparative genomic analysis of Chlamydia trachomatis oculotropic and genitotropic strains.</title>
        <authorList>
            <person name="Carlson J.H."/>
            <person name="Porcella S.F."/>
            <person name="McClarty G."/>
            <person name="Caldwell H.D."/>
        </authorList>
    </citation>
    <scope>NUCLEOTIDE SEQUENCE [LARGE SCALE GENOMIC DNA]</scope>
    <source>
        <strain evidence="4">ATCC VR-571B / DSM 19440 / HAR-13</strain>
    </source>
</reference>
<evidence type="ECO:0000256" key="1">
    <source>
        <dbReference type="SAM" id="SignalP"/>
    </source>
</evidence>
<feature type="domain" description="Solute-binding protein family 5" evidence="2">
    <location>
        <begin position="76"/>
        <end position="439"/>
    </location>
</feature>
<dbReference type="InterPro" id="IPR030678">
    <property type="entry name" value="Peptide/Ni-bd"/>
</dbReference>
<dbReference type="Pfam" id="PF00496">
    <property type="entry name" value="SBP_bac_5"/>
    <property type="match status" value="1"/>
</dbReference>
<organism evidence="3 4">
    <name type="scientific">Chlamydia trachomatis serovar A (strain ATCC VR-571B / DSM 19440 / HAR-13)</name>
    <dbReference type="NCBI Taxonomy" id="315277"/>
    <lineage>
        <taxon>Bacteria</taxon>
        <taxon>Pseudomonadati</taxon>
        <taxon>Chlamydiota</taxon>
        <taxon>Chlamydiia</taxon>
        <taxon>Chlamydiales</taxon>
        <taxon>Chlamydiaceae</taxon>
        <taxon>Chlamydia/Chlamydophila group</taxon>
        <taxon>Chlamydia</taxon>
    </lineage>
</organism>
<dbReference type="GO" id="GO:0015833">
    <property type="term" value="P:peptide transport"/>
    <property type="evidence" value="ECO:0007669"/>
    <property type="project" value="TreeGrafter"/>
</dbReference>
<dbReference type="InterPro" id="IPR039424">
    <property type="entry name" value="SBP_5"/>
</dbReference>
<dbReference type="Gene3D" id="3.90.76.10">
    <property type="entry name" value="Dipeptide-binding Protein, Domain 1"/>
    <property type="match status" value="1"/>
</dbReference>
<dbReference type="PANTHER" id="PTHR30290:SF83">
    <property type="entry name" value="ABC TRANSPORTER SUBSTRATE-BINDING PROTEIN"/>
    <property type="match status" value="1"/>
</dbReference>
<dbReference type="GO" id="GO:0043190">
    <property type="term" value="C:ATP-binding cassette (ABC) transporter complex"/>
    <property type="evidence" value="ECO:0007669"/>
    <property type="project" value="InterPro"/>
</dbReference>
<dbReference type="Gene3D" id="3.40.190.10">
    <property type="entry name" value="Periplasmic binding protein-like II"/>
    <property type="match status" value="1"/>
</dbReference>